<dbReference type="InterPro" id="IPR051052">
    <property type="entry name" value="Diverse_substrate_MTase"/>
</dbReference>
<dbReference type="GO" id="GO:0032259">
    <property type="term" value="P:methylation"/>
    <property type="evidence" value="ECO:0007669"/>
    <property type="project" value="UniProtKB-KW"/>
</dbReference>
<evidence type="ECO:0000313" key="5">
    <source>
        <dbReference type="EMBL" id="ALS37830.1"/>
    </source>
</evidence>
<comment type="similarity">
    <text evidence="1">Belongs to the methyltransferase superfamily.</text>
</comment>
<evidence type="ECO:0000256" key="2">
    <source>
        <dbReference type="ARBA" id="ARBA00022603"/>
    </source>
</evidence>
<evidence type="ECO:0000259" key="4">
    <source>
        <dbReference type="Pfam" id="PF08241"/>
    </source>
</evidence>
<dbReference type="KEGG" id="erx:ATZ35_11915"/>
<sequence>MFFGISIVIVVLLICLFGLLLKQSKKPTGVLGILMMRLWNAVYLPLVKWTMNRVELADHSIILDIGVGNGRSSEYLVNQKKALTVTGIDLSEAAISQAIKKYSSEAIHFKTMDVHKLAFSSETFDLVTAFQTHFHWDDLDQALHEIHRVLKVDGILVFACETAKISYFLPELKKVVVFQAYMSKLGFSFVNHDTTDQWTMFSFKKK</sequence>
<evidence type="ECO:0000256" key="3">
    <source>
        <dbReference type="ARBA" id="ARBA00022679"/>
    </source>
</evidence>
<proteinExistence type="inferred from homology"/>
<dbReference type="RefSeq" id="WP_208927448.1">
    <property type="nucleotide sequence ID" value="NZ_CP013655.1"/>
</dbReference>
<protein>
    <recommendedName>
        <fullName evidence="4">Methyltransferase type 11 domain-containing protein</fullName>
    </recommendedName>
</protein>
<organism evidence="5 6">
    <name type="scientific">Enterococcus rotai</name>
    <dbReference type="NCBI Taxonomy" id="118060"/>
    <lineage>
        <taxon>Bacteria</taxon>
        <taxon>Bacillati</taxon>
        <taxon>Bacillota</taxon>
        <taxon>Bacilli</taxon>
        <taxon>Lactobacillales</taxon>
        <taxon>Enterococcaceae</taxon>
        <taxon>Enterococcus</taxon>
    </lineage>
</organism>
<gene>
    <name evidence="5" type="ORF">ATZ35_11915</name>
</gene>
<dbReference type="PANTHER" id="PTHR44942:SF4">
    <property type="entry name" value="METHYLTRANSFERASE TYPE 11 DOMAIN-CONTAINING PROTEIN"/>
    <property type="match status" value="1"/>
</dbReference>
<dbReference type="PANTHER" id="PTHR44942">
    <property type="entry name" value="METHYLTRANSF_11 DOMAIN-CONTAINING PROTEIN"/>
    <property type="match status" value="1"/>
</dbReference>
<dbReference type="CDD" id="cd02440">
    <property type="entry name" value="AdoMet_MTases"/>
    <property type="match status" value="1"/>
</dbReference>
<keyword evidence="3" id="KW-0808">Transferase</keyword>
<dbReference type="AlphaFoldDB" id="A0A0U2WRE6"/>
<evidence type="ECO:0000256" key="1">
    <source>
        <dbReference type="ARBA" id="ARBA00008361"/>
    </source>
</evidence>
<keyword evidence="6" id="KW-1185">Reference proteome</keyword>
<dbReference type="Proteomes" id="UP000067523">
    <property type="component" value="Chromosome"/>
</dbReference>
<accession>A0A0U2WRE6</accession>
<keyword evidence="2" id="KW-0489">Methyltransferase</keyword>
<dbReference type="Pfam" id="PF08241">
    <property type="entry name" value="Methyltransf_11"/>
    <property type="match status" value="1"/>
</dbReference>
<dbReference type="SUPFAM" id="SSF53335">
    <property type="entry name" value="S-adenosyl-L-methionine-dependent methyltransferases"/>
    <property type="match status" value="1"/>
</dbReference>
<dbReference type="EMBL" id="CP013655">
    <property type="protein sequence ID" value="ALS37830.1"/>
    <property type="molecule type" value="Genomic_DNA"/>
</dbReference>
<reference evidence="6" key="1">
    <citation type="submission" date="2015-12" db="EMBL/GenBank/DDBJ databases">
        <authorList>
            <person name="Lauer A."/>
            <person name="Humrighouse B."/>
            <person name="Loparev V."/>
            <person name="Shewmaker P.L."/>
            <person name="Whitney A.M."/>
            <person name="McLaughlin R.W."/>
        </authorList>
    </citation>
    <scope>NUCLEOTIDE SEQUENCE [LARGE SCALE GENOMIC DNA]</scope>
    <source>
        <strain evidence="6">LMG 26678</strain>
    </source>
</reference>
<evidence type="ECO:0000313" key="6">
    <source>
        <dbReference type="Proteomes" id="UP000067523"/>
    </source>
</evidence>
<name>A0A0U2WRE6_9ENTE</name>
<dbReference type="Gene3D" id="3.40.50.150">
    <property type="entry name" value="Vaccinia Virus protein VP39"/>
    <property type="match status" value="1"/>
</dbReference>
<dbReference type="InterPro" id="IPR029063">
    <property type="entry name" value="SAM-dependent_MTases_sf"/>
</dbReference>
<dbReference type="InterPro" id="IPR013216">
    <property type="entry name" value="Methyltransf_11"/>
</dbReference>
<dbReference type="GO" id="GO:0008757">
    <property type="term" value="F:S-adenosylmethionine-dependent methyltransferase activity"/>
    <property type="evidence" value="ECO:0007669"/>
    <property type="project" value="InterPro"/>
</dbReference>
<dbReference type="STRING" id="118060.ATZ35_11915"/>
<feature type="domain" description="Methyltransferase type 11" evidence="4">
    <location>
        <begin position="63"/>
        <end position="158"/>
    </location>
</feature>